<dbReference type="SUPFAM" id="SSF53335">
    <property type="entry name" value="S-adenosyl-L-methionine-dependent methyltransferases"/>
    <property type="match status" value="1"/>
</dbReference>
<dbReference type="InterPro" id="IPR013216">
    <property type="entry name" value="Methyltransf_11"/>
</dbReference>
<dbReference type="Proteomes" id="UP000182089">
    <property type="component" value="Unassembled WGS sequence"/>
</dbReference>
<dbReference type="InterPro" id="IPR029063">
    <property type="entry name" value="SAM-dependent_MTases_sf"/>
</dbReference>
<dbReference type="Gene3D" id="3.40.50.150">
    <property type="entry name" value="Vaccinia Virus protein VP39"/>
    <property type="match status" value="1"/>
</dbReference>
<dbReference type="SUPFAM" id="SSF53448">
    <property type="entry name" value="Nucleotide-diphospho-sugar transferases"/>
    <property type="match status" value="1"/>
</dbReference>
<protein>
    <submittedName>
        <fullName evidence="2">Methyltransferase domain-containing protein</fullName>
    </submittedName>
</protein>
<dbReference type="EMBL" id="FOCC01000016">
    <property type="protein sequence ID" value="SEM96387.1"/>
    <property type="molecule type" value="Genomic_DNA"/>
</dbReference>
<organism evidence="2 3">
    <name type="scientific">Ligilactobacillus ruminis</name>
    <dbReference type="NCBI Taxonomy" id="1623"/>
    <lineage>
        <taxon>Bacteria</taxon>
        <taxon>Bacillati</taxon>
        <taxon>Bacillota</taxon>
        <taxon>Bacilli</taxon>
        <taxon>Lactobacillales</taxon>
        <taxon>Lactobacillaceae</taxon>
        <taxon>Ligilactobacillus</taxon>
    </lineage>
</organism>
<gene>
    <name evidence="2" type="ORF">SAMN05216431_11630</name>
</gene>
<keyword evidence="2" id="KW-0489">Methyltransferase</keyword>
<dbReference type="Gene3D" id="3.90.550.10">
    <property type="entry name" value="Spore Coat Polysaccharide Biosynthesis Protein SpsA, Chain A"/>
    <property type="match status" value="1"/>
</dbReference>
<sequence>MTNFAANGQAISSSQSPKDLAGYLKLAATINVPNPRSHELKTYLVGFAELIRRDVLEKVGFLDEQFNPGNYEDNDLGYRILKAGYNNILCHDCLIVHVGSQSFSGNPAKEEAYKKLLLTNLNKINTKYQFDIERYTSSKPKWLDFILFKPKTPLNILFLGCKAGAFVDKLNYLYPNSTFDLYESNPQMAALVSPNFHVHVANYDHLKLNHAPESLDLVILDECLAQCSDSQKLLAQLTPLLKRDGMFFAVIKKDTLQLDVLKDEFKANNLLIIKEQNFPDEDLFTLQKA</sequence>
<dbReference type="GO" id="GO:0032259">
    <property type="term" value="P:methylation"/>
    <property type="evidence" value="ECO:0007669"/>
    <property type="project" value="UniProtKB-KW"/>
</dbReference>
<evidence type="ECO:0000313" key="2">
    <source>
        <dbReference type="EMBL" id="SEM96387.1"/>
    </source>
</evidence>
<reference evidence="2 3" key="1">
    <citation type="submission" date="2016-10" db="EMBL/GenBank/DDBJ databases">
        <authorList>
            <person name="Varghese N."/>
            <person name="Submissions S."/>
        </authorList>
    </citation>
    <scope>NUCLEOTIDE SEQUENCE [LARGE SCALE GENOMIC DNA]</scope>
    <source>
        <strain evidence="2 3">WC1T17</strain>
    </source>
</reference>
<comment type="caution">
    <text evidence="2">The sequence shown here is derived from an EMBL/GenBank/DDBJ whole genome shotgun (WGS) entry which is preliminary data.</text>
</comment>
<keyword evidence="2" id="KW-0808">Transferase</keyword>
<evidence type="ECO:0000259" key="1">
    <source>
        <dbReference type="Pfam" id="PF08241"/>
    </source>
</evidence>
<dbReference type="InterPro" id="IPR029044">
    <property type="entry name" value="Nucleotide-diphossugar_trans"/>
</dbReference>
<name>A0ABY1AE76_9LACO</name>
<evidence type="ECO:0000313" key="3">
    <source>
        <dbReference type="Proteomes" id="UP000182089"/>
    </source>
</evidence>
<dbReference type="Pfam" id="PF08241">
    <property type="entry name" value="Methyltransf_11"/>
    <property type="match status" value="1"/>
</dbReference>
<feature type="domain" description="Methyltransferase type 11" evidence="1">
    <location>
        <begin position="159"/>
        <end position="248"/>
    </location>
</feature>
<dbReference type="GO" id="GO:0008168">
    <property type="term" value="F:methyltransferase activity"/>
    <property type="evidence" value="ECO:0007669"/>
    <property type="project" value="UniProtKB-KW"/>
</dbReference>
<accession>A0ABY1AE76</accession>
<proteinExistence type="predicted"/>